<dbReference type="AlphaFoldDB" id="A0A1E3NWS7"/>
<dbReference type="InterPro" id="IPR001240">
    <property type="entry name" value="PRAI_dom"/>
</dbReference>
<evidence type="ECO:0000256" key="3">
    <source>
        <dbReference type="ARBA" id="ARBA00012572"/>
    </source>
</evidence>
<dbReference type="GO" id="GO:0000162">
    <property type="term" value="P:L-tryptophan biosynthetic process"/>
    <property type="evidence" value="ECO:0007669"/>
    <property type="project" value="UniProtKB-UniPathway"/>
</dbReference>
<dbReference type="EC" id="5.3.1.24" evidence="3"/>
<feature type="domain" description="N-(5'phosphoribosyl) anthranilate isomerase (PRAI)" evidence="9">
    <location>
        <begin position="73"/>
        <end position="229"/>
    </location>
</feature>
<protein>
    <recommendedName>
        <fullName evidence="4">N-(5'-phosphoribosyl)anthranilate isomerase</fullName>
        <ecNumber evidence="3">5.3.1.24</ecNumber>
    </recommendedName>
</protein>
<evidence type="ECO:0000256" key="7">
    <source>
        <dbReference type="ARBA" id="ARBA00023141"/>
    </source>
</evidence>
<dbReference type="HAMAP" id="MF_00135">
    <property type="entry name" value="PRAI"/>
    <property type="match status" value="1"/>
</dbReference>
<keyword evidence="7" id="KW-0057">Aromatic amino acid biosynthesis</keyword>
<evidence type="ECO:0000256" key="8">
    <source>
        <dbReference type="ARBA" id="ARBA00023235"/>
    </source>
</evidence>
<comment type="similarity">
    <text evidence="2">Belongs to the TrpF family.</text>
</comment>
<evidence type="ECO:0000259" key="9">
    <source>
        <dbReference type="Pfam" id="PF00697"/>
    </source>
</evidence>
<comment type="pathway">
    <text evidence="1">Amino-acid biosynthesis; L-tryptophan biosynthesis; L-tryptophan from chorismate: step 3/5.</text>
</comment>
<organism evidence="10 11">
    <name type="scientific">Wickerhamomyces anomalus (strain ATCC 58044 / CBS 1984 / NCYC 433 / NRRL Y-366-8)</name>
    <name type="common">Yeast</name>
    <name type="synonym">Hansenula anomala</name>
    <dbReference type="NCBI Taxonomy" id="683960"/>
    <lineage>
        <taxon>Eukaryota</taxon>
        <taxon>Fungi</taxon>
        <taxon>Dikarya</taxon>
        <taxon>Ascomycota</taxon>
        <taxon>Saccharomycotina</taxon>
        <taxon>Saccharomycetes</taxon>
        <taxon>Phaffomycetales</taxon>
        <taxon>Wickerhamomycetaceae</taxon>
        <taxon>Wickerhamomyces</taxon>
    </lineage>
</organism>
<dbReference type="OrthoDB" id="524799at2759"/>
<evidence type="ECO:0000256" key="1">
    <source>
        <dbReference type="ARBA" id="ARBA00004664"/>
    </source>
</evidence>
<dbReference type="EMBL" id="KV454214">
    <property type="protein sequence ID" value="ODQ57017.1"/>
    <property type="molecule type" value="Genomic_DNA"/>
</dbReference>
<evidence type="ECO:0000313" key="10">
    <source>
        <dbReference type="EMBL" id="ODQ57017.1"/>
    </source>
</evidence>
<dbReference type="PANTHER" id="PTHR42894">
    <property type="entry name" value="N-(5'-PHOSPHORIBOSYL)ANTHRANILATE ISOMERASE"/>
    <property type="match status" value="1"/>
</dbReference>
<evidence type="ECO:0000256" key="6">
    <source>
        <dbReference type="ARBA" id="ARBA00022822"/>
    </source>
</evidence>
<dbReference type="STRING" id="683960.A0A1E3NWS7"/>
<keyword evidence="5" id="KW-0028">Amino-acid biosynthesis</keyword>
<dbReference type="InterPro" id="IPR011060">
    <property type="entry name" value="RibuloseP-bd_barrel"/>
</dbReference>
<dbReference type="SMR" id="A0A1E3NWS7"/>
<evidence type="ECO:0000256" key="2">
    <source>
        <dbReference type="ARBA" id="ARBA00007571"/>
    </source>
</evidence>
<dbReference type="PANTHER" id="PTHR42894:SF1">
    <property type="entry name" value="N-(5'-PHOSPHORIBOSYL)ANTHRANILATE ISOMERASE"/>
    <property type="match status" value="1"/>
</dbReference>
<evidence type="ECO:0000313" key="11">
    <source>
        <dbReference type="Proteomes" id="UP000094112"/>
    </source>
</evidence>
<dbReference type="CDD" id="cd00405">
    <property type="entry name" value="PRAI"/>
    <property type="match status" value="1"/>
</dbReference>
<proteinExistence type="inferred from homology"/>
<evidence type="ECO:0000256" key="5">
    <source>
        <dbReference type="ARBA" id="ARBA00022605"/>
    </source>
</evidence>
<dbReference type="SUPFAM" id="SSF51366">
    <property type="entry name" value="Ribulose-phoshate binding barrel"/>
    <property type="match status" value="1"/>
</dbReference>
<dbReference type="Pfam" id="PF00697">
    <property type="entry name" value="PRAI"/>
    <property type="match status" value="1"/>
</dbReference>
<keyword evidence="8" id="KW-0413">Isomerase</keyword>
<reference evidence="10 11" key="1">
    <citation type="journal article" date="2016" name="Proc. Natl. Acad. Sci. U.S.A.">
        <title>Comparative genomics of biotechnologically important yeasts.</title>
        <authorList>
            <person name="Riley R."/>
            <person name="Haridas S."/>
            <person name="Wolfe K.H."/>
            <person name="Lopes M.R."/>
            <person name="Hittinger C.T."/>
            <person name="Goeker M."/>
            <person name="Salamov A.A."/>
            <person name="Wisecaver J.H."/>
            <person name="Long T.M."/>
            <person name="Calvey C.H."/>
            <person name="Aerts A.L."/>
            <person name="Barry K.W."/>
            <person name="Choi C."/>
            <person name="Clum A."/>
            <person name="Coughlan A.Y."/>
            <person name="Deshpande S."/>
            <person name="Douglass A.P."/>
            <person name="Hanson S.J."/>
            <person name="Klenk H.-P."/>
            <person name="LaButti K.M."/>
            <person name="Lapidus A."/>
            <person name="Lindquist E.A."/>
            <person name="Lipzen A.M."/>
            <person name="Meier-Kolthoff J.P."/>
            <person name="Ohm R.A."/>
            <person name="Otillar R.P."/>
            <person name="Pangilinan J.L."/>
            <person name="Peng Y."/>
            <person name="Rokas A."/>
            <person name="Rosa C.A."/>
            <person name="Scheuner C."/>
            <person name="Sibirny A.A."/>
            <person name="Slot J.C."/>
            <person name="Stielow J.B."/>
            <person name="Sun H."/>
            <person name="Kurtzman C.P."/>
            <person name="Blackwell M."/>
            <person name="Grigoriev I.V."/>
            <person name="Jeffries T.W."/>
        </authorList>
    </citation>
    <scope>NUCLEOTIDE SEQUENCE [LARGE SCALE GENOMIC DNA]</scope>
    <source>
        <strain evidence="11">ATCC 58044 / CBS 1984 / NCYC 433 / NRRL Y-366-8</strain>
    </source>
</reference>
<dbReference type="Proteomes" id="UP000094112">
    <property type="component" value="Unassembled WGS sequence"/>
</dbReference>
<name>A0A1E3NWS7_WICAA</name>
<dbReference type="InterPro" id="IPR013785">
    <property type="entry name" value="Aldolase_TIM"/>
</dbReference>
<dbReference type="GO" id="GO:0004640">
    <property type="term" value="F:phosphoribosylanthranilate isomerase activity"/>
    <property type="evidence" value="ECO:0007669"/>
    <property type="project" value="UniProtKB-EC"/>
</dbReference>
<evidence type="ECO:0000256" key="4">
    <source>
        <dbReference type="ARBA" id="ARBA00022272"/>
    </source>
</evidence>
<sequence>MLVKICGVKDVEAAQVALESGADMIGMIFVPGKPRTIQVSNAKEVVSLVESKRKGLNSNELYDSLKPGQDSLWFEQVHDSIKSNGPYSVGVFRNQSIEEINNIIEEVDIDFVQLHGQESHDEYIPQLKKPVITRFVPNETKVLQSLKPNKHLLPLFDSEAGGEGVKLNWSNLSDWSAKNNARYLLAGGLTPDNVHEAIKLDGVIGVDVSGGVETNGVKDYVKIKEFVKNALQ</sequence>
<gene>
    <name evidence="10" type="ORF">WICANDRAFT_36430</name>
</gene>
<dbReference type="Gene3D" id="3.20.20.70">
    <property type="entry name" value="Aldolase class I"/>
    <property type="match status" value="1"/>
</dbReference>
<keyword evidence="6" id="KW-0822">Tryptophan biosynthesis</keyword>
<keyword evidence="11" id="KW-1185">Reference proteome</keyword>
<dbReference type="InterPro" id="IPR044643">
    <property type="entry name" value="TrpF_fam"/>
</dbReference>
<accession>A0A1E3NWS7</accession>
<dbReference type="RefSeq" id="XP_019036224.1">
    <property type="nucleotide sequence ID" value="XM_019182435.1"/>
</dbReference>
<dbReference type="GeneID" id="30199681"/>
<dbReference type="UniPathway" id="UPA00035">
    <property type="reaction ID" value="UER00042"/>
</dbReference>